<sequence length="371" mass="41357">MHMQNDRQQEIPLEQLDLDLQNPRFGLLAAEDQNEALRILYESADLKELWRSIAQVGFERFEPLIAIPGASEGRFIVIEGNRRLAACKTLINPSELGRSAMRALPELGPSQRASIDTLPVVVVRDRAEADAFIGFKHVNGPATWSSIAKARFGVRLLEAEISAVSRKEKMQDLSDKLGDGPSVLLRTFVGYKVYQQAIAEGIADAPVEGDKPIEFSHLYTMLNHPPTRSFLGFSPGPLSADDVRDNPVPPDAVPRLKELWDWLFGEKSVIARQGTDRPRLQKVIATENGLAALRETKDLDYAYKAAGLDAGDWKQRLSAALHNSRLLDEGVFEVVEHLEKGEIEDARKQIEKARRYLFSALQKLDVGADIE</sequence>
<dbReference type="AlphaFoldDB" id="A0A369TI91"/>
<reference evidence="1 2" key="1">
    <citation type="submission" date="2018-07" db="EMBL/GenBank/DDBJ databases">
        <title>Thalassococcus profundi sp. nov., a marine bacterium isolated from deep seawater of Okinawa Trough.</title>
        <authorList>
            <person name="Yu M."/>
        </authorList>
    </citation>
    <scope>NUCLEOTIDE SEQUENCE [LARGE SCALE GENOMIC DNA]</scope>
    <source>
        <strain evidence="1 2">WRAS1</strain>
    </source>
</reference>
<dbReference type="Proteomes" id="UP000253977">
    <property type="component" value="Unassembled WGS sequence"/>
</dbReference>
<dbReference type="SUPFAM" id="SSF110849">
    <property type="entry name" value="ParB/Sulfiredoxin"/>
    <property type="match status" value="1"/>
</dbReference>
<dbReference type="InterPro" id="IPR036086">
    <property type="entry name" value="ParB/Sulfiredoxin_sf"/>
</dbReference>
<organism evidence="1 2">
    <name type="scientific">Thalassococcus profundi</name>
    <dbReference type="NCBI Taxonomy" id="2282382"/>
    <lineage>
        <taxon>Bacteria</taxon>
        <taxon>Pseudomonadati</taxon>
        <taxon>Pseudomonadota</taxon>
        <taxon>Alphaproteobacteria</taxon>
        <taxon>Rhodobacterales</taxon>
        <taxon>Roseobacteraceae</taxon>
        <taxon>Thalassococcus</taxon>
    </lineage>
</organism>
<keyword evidence="2" id="KW-1185">Reference proteome</keyword>
<gene>
    <name evidence="1" type="ORF">DU478_17635</name>
</gene>
<dbReference type="EMBL" id="QPMK01000016">
    <property type="protein sequence ID" value="RDD65023.1"/>
    <property type="molecule type" value="Genomic_DNA"/>
</dbReference>
<comment type="caution">
    <text evidence="1">The sequence shown here is derived from an EMBL/GenBank/DDBJ whole genome shotgun (WGS) entry which is preliminary data.</text>
</comment>
<protein>
    <submittedName>
        <fullName evidence="1">Uncharacterized protein</fullName>
    </submittedName>
</protein>
<name>A0A369TI91_9RHOB</name>
<dbReference type="CDD" id="cd16387">
    <property type="entry name" value="ParB_N_Srx"/>
    <property type="match status" value="1"/>
</dbReference>
<proteinExistence type="predicted"/>
<dbReference type="Gene3D" id="3.90.1530.10">
    <property type="entry name" value="Conserved hypothetical protein from pyrococcus furiosus pfu- 392566-001, ParB domain"/>
    <property type="match status" value="1"/>
</dbReference>
<accession>A0A369TI91</accession>
<evidence type="ECO:0000313" key="2">
    <source>
        <dbReference type="Proteomes" id="UP000253977"/>
    </source>
</evidence>
<evidence type="ECO:0000313" key="1">
    <source>
        <dbReference type="EMBL" id="RDD65023.1"/>
    </source>
</evidence>